<keyword evidence="3" id="KW-0560">Oxidoreductase</keyword>
<feature type="compositionally biased region" description="Pro residues" evidence="1">
    <location>
        <begin position="323"/>
        <end position="333"/>
    </location>
</feature>
<evidence type="ECO:0000313" key="4">
    <source>
        <dbReference type="Proteomes" id="UP000823858"/>
    </source>
</evidence>
<gene>
    <name evidence="3" type="ORF">H9751_04610</name>
</gene>
<dbReference type="Pfam" id="PF00775">
    <property type="entry name" value="Dioxygenase_C"/>
    <property type="match status" value="1"/>
</dbReference>
<reference evidence="3" key="2">
    <citation type="submission" date="2021-04" db="EMBL/GenBank/DDBJ databases">
        <authorList>
            <person name="Gilroy R."/>
        </authorList>
    </citation>
    <scope>NUCLEOTIDE SEQUENCE</scope>
    <source>
        <strain evidence="3">ChiHjej13B12-4958</strain>
    </source>
</reference>
<dbReference type="GO" id="GO:0008199">
    <property type="term" value="F:ferric iron binding"/>
    <property type="evidence" value="ECO:0007669"/>
    <property type="project" value="InterPro"/>
</dbReference>
<evidence type="ECO:0000313" key="3">
    <source>
        <dbReference type="EMBL" id="HJC84821.1"/>
    </source>
</evidence>
<feature type="domain" description="Intradiol ring-cleavage dioxygenases" evidence="2">
    <location>
        <begin position="107"/>
        <end position="204"/>
    </location>
</feature>
<dbReference type="GO" id="GO:0016702">
    <property type="term" value="F:oxidoreductase activity, acting on single donors with incorporation of molecular oxygen, incorporation of two atoms of oxygen"/>
    <property type="evidence" value="ECO:0007669"/>
    <property type="project" value="InterPro"/>
</dbReference>
<dbReference type="PANTHER" id="PTHR34315">
    <property type="match status" value="1"/>
</dbReference>
<reference evidence="3" key="1">
    <citation type="journal article" date="2021" name="PeerJ">
        <title>Extensive microbial diversity within the chicken gut microbiome revealed by metagenomics and culture.</title>
        <authorList>
            <person name="Gilroy R."/>
            <person name="Ravi A."/>
            <person name="Getino M."/>
            <person name="Pursley I."/>
            <person name="Horton D.L."/>
            <person name="Alikhan N.F."/>
            <person name="Baker D."/>
            <person name="Gharbi K."/>
            <person name="Hall N."/>
            <person name="Watson M."/>
            <person name="Adriaenssens E.M."/>
            <person name="Foster-Nyarko E."/>
            <person name="Jarju S."/>
            <person name="Secka A."/>
            <person name="Antonio M."/>
            <person name="Oren A."/>
            <person name="Chaudhuri R.R."/>
            <person name="La Ragione R."/>
            <person name="Hildebrand F."/>
            <person name="Pallen M.J."/>
        </authorList>
    </citation>
    <scope>NUCLEOTIDE SEQUENCE</scope>
    <source>
        <strain evidence="3">ChiHjej13B12-4958</strain>
    </source>
</reference>
<dbReference type="CDD" id="cd03457">
    <property type="entry name" value="intradiol_dioxygenase_like"/>
    <property type="match status" value="1"/>
</dbReference>
<feature type="region of interest" description="Disordered" evidence="1">
    <location>
        <begin position="1"/>
        <end position="26"/>
    </location>
</feature>
<dbReference type="EMBL" id="DWVP01000009">
    <property type="protein sequence ID" value="HJC84821.1"/>
    <property type="molecule type" value="Genomic_DNA"/>
</dbReference>
<feature type="compositionally biased region" description="Gly residues" evidence="1">
    <location>
        <begin position="306"/>
        <end position="322"/>
    </location>
</feature>
<comment type="caution">
    <text evidence="3">The sequence shown here is derived from an EMBL/GenBank/DDBJ whole genome shotgun (WGS) entry which is preliminary data.</text>
</comment>
<dbReference type="PANTHER" id="PTHR34315:SF1">
    <property type="entry name" value="INTRADIOL RING-CLEAVAGE DIOXYGENASES DOMAIN-CONTAINING PROTEIN-RELATED"/>
    <property type="match status" value="1"/>
</dbReference>
<sequence>MATGVPEPTQTPDGPAYEGRLLDRPDEEVVDQGVSFDVKTLMSRRVFLGVGAAGVGSLALVACSTDGSSSAASSTADSTAAAASGDLPSGEIPDETAGPYPADGSNGPDILEESGIERSDIRSSIGEDDPVDGVPLEFTLTITDMDNDDAPFEGVAVYAWHCDAEGRYSMYSEGVEDATWLRGVQVADANGQVTYTSIVPACYTGRWPHIHFEVYPDIDSIDDAENAISTSQLALPEDVVTEVYELDTYEGSTENLAQVTLDSDNVFGDDGGELQMATMAGDIDSGFTASLTVRVDTTTEPTGGAAPDGGGEGGAGGPGGPGGEPPAGEPPADMPDQDAAA</sequence>
<dbReference type="InterPro" id="IPR015889">
    <property type="entry name" value="Intradiol_dOase_core"/>
</dbReference>
<name>A0A9D2TNM1_9CORY</name>
<dbReference type="SUPFAM" id="SSF49482">
    <property type="entry name" value="Aromatic compound dioxygenase"/>
    <property type="match status" value="1"/>
</dbReference>
<feature type="compositionally biased region" description="Low complexity" evidence="1">
    <location>
        <begin position="296"/>
        <end position="305"/>
    </location>
</feature>
<dbReference type="PROSITE" id="PS51318">
    <property type="entry name" value="TAT"/>
    <property type="match status" value="1"/>
</dbReference>
<organism evidence="3 4">
    <name type="scientific">Candidatus Corynebacterium faecigallinarum</name>
    <dbReference type="NCBI Taxonomy" id="2838528"/>
    <lineage>
        <taxon>Bacteria</taxon>
        <taxon>Bacillati</taxon>
        <taxon>Actinomycetota</taxon>
        <taxon>Actinomycetes</taxon>
        <taxon>Mycobacteriales</taxon>
        <taxon>Corynebacteriaceae</taxon>
        <taxon>Corynebacterium</taxon>
    </lineage>
</organism>
<dbReference type="Proteomes" id="UP000823858">
    <property type="component" value="Unassembled WGS sequence"/>
</dbReference>
<feature type="region of interest" description="Disordered" evidence="1">
    <location>
        <begin position="296"/>
        <end position="341"/>
    </location>
</feature>
<protein>
    <submittedName>
        <fullName evidence="3">Intradiol ring-cleavage dioxygenase</fullName>
    </submittedName>
</protein>
<dbReference type="AlphaFoldDB" id="A0A9D2TNM1"/>
<dbReference type="InterPro" id="IPR006311">
    <property type="entry name" value="TAT_signal"/>
</dbReference>
<evidence type="ECO:0000256" key="1">
    <source>
        <dbReference type="SAM" id="MobiDB-lite"/>
    </source>
</evidence>
<proteinExistence type="predicted"/>
<accession>A0A9D2TNM1</accession>
<keyword evidence="3" id="KW-0223">Dioxygenase</keyword>
<evidence type="ECO:0000259" key="2">
    <source>
        <dbReference type="Pfam" id="PF00775"/>
    </source>
</evidence>
<dbReference type="InterPro" id="IPR000627">
    <property type="entry name" value="Intradiol_dOase_C"/>
</dbReference>
<feature type="region of interest" description="Disordered" evidence="1">
    <location>
        <begin position="80"/>
        <end position="112"/>
    </location>
</feature>
<dbReference type="Gene3D" id="2.60.130.10">
    <property type="entry name" value="Aromatic compound dioxygenase"/>
    <property type="match status" value="1"/>
</dbReference>